<dbReference type="Proteomes" id="UP000199639">
    <property type="component" value="Unassembled WGS sequence"/>
</dbReference>
<sequence>MLTTGPRIGRLVFLSTKRVIMLDSVTSLALTSALDGLALRQRTIANNIANINTPDYHAKVVSFENALAKSVADGNGVSAATTERSLDPTLLNGNNVNLDTETLANIDALLRYQFAAKAVEGPVSSIRAAMKTA</sequence>
<dbReference type="PROSITE" id="PS00588">
    <property type="entry name" value="FLAGELLA_BB_ROD"/>
    <property type="match status" value="1"/>
</dbReference>
<dbReference type="AlphaFoldDB" id="A0A5E9FWQ7"/>
<feature type="domain" description="Flagellar basal body rod protein N-terminal" evidence="1">
    <location>
        <begin position="30"/>
        <end position="56"/>
    </location>
</feature>
<dbReference type="InterPro" id="IPR019776">
    <property type="entry name" value="Flagellar_basal_body_rod_CS"/>
</dbReference>
<reference evidence="2 3" key="1">
    <citation type="submission" date="2016-10" db="EMBL/GenBank/DDBJ databases">
        <authorList>
            <person name="Varghese N."/>
            <person name="Submissions S."/>
        </authorList>
    </citation>
    <scope>NUCLEOTIDE SEQUENCE [LARGE SCALE GENOMIC DNA]</scope>
    <source>
        <strain evidence="2 3">CGMCC 1.11215</strain>
    </source>
</reference>
<dbReference type="STRING" id="1424659.SAMN05216368_103239"/>
<dbReference type="Pfam" id="PF00460">
    <property type="entry name" value="Flg_bb_rod"/>
    <property type="match status" value="1"/>
</dbReference>
<evidence type="ECO:0000313" key="2">
    <source>
        <dbReference type="EMBL" id="SDN02629.1"/>
    </source>
</evidence>
<organism evidence="2 3">
    <name type="scientific">Cryobacterium flavum</name>
    <dbReference type="NCBI Taxonomy" id="1424659"/>
    <lineage>
        <taxon>Bacteria</taxon>
        <taxon>Bacillati</taxon>
        <taxon>Actinomycetota</taxon>
        <taxon>Actinomycetes</taxon>
        <taxon>Micrococcales</taxon>
        <taxon>Microbacteriaceae</taxon>
        <taxon>Cryobacterium</taxon>
    </lineage>
</organism>
<keyword evidence="2" id="KW-0966">Cell projection</keyword>
<dbReference type="EMBL" id="FNIB01000003">
    <property type="protein sequence ID" value="SDN02629.1"/>
    <property type="molecule type" value="Genomic_DNA"/>
</dbReference>
<name>A0A5E9FWQ7_9MICO</name>
<evidence type="ECO:0000259" key="1">
    <source>
        <dbReference type="Pfam" id="PF00460"/>
    </source>
</evidence>
<keyword evidence="2" id="KW-0969">Cilium</keyword>
<gene>
    <name evidence="2" type="ORF">SAMN05216368_103239</name>
</gene>
<protein>
    <submittedName>
        <fullName evidence="2">Flagellar basal-body rod protein FlgB</fullName>
    </submittedName>
</protein>
<proteinExistence type="predicted"/>
<evidence type="ECO:0000313" key="3">
    <source>
        <dbReference type="Proteomes" id="UP000199639"/>
    </source>
</evidence>
<accession>A0A5E9FWQ7</accession>
<keyword evidence="2" id="KW-0282">Flagellum</keyword>
<dbReference type="InterPro" id="IPR001444">
    <property type="entry name" value="Flag_bb_rod_N"/>
</dbReference>